<protein>
    <submittedName>
        <fullName evidence="8">Subtilase family protein</fullName>
    </submittedName>
</protein>
<dbReference type="RefSeq" id="WP_133589942.1">
    <property type="nucleotide sequence ID" value="NZ_CP037953.1"/>
</dbReference>
<dbReference type="OrthoDB" id="9790784at2"/>
<dbReference type="Pfam" id="PF00082">
    <property type="entry name" value="Peptidase_S8"/>
    <property type="match status" value="1"/>
</dbReference>
<dbReference type="GO" id="GO:0004252">
    <property type="term" value="F:serine-type endopeptidase activity"/>
    <property type="evidence" value="ECO:0007669"/>
    <property type="project" value="UniProtKB-UniRule"/>
</dbReference>
<sequence length="898" mass="96286">MFNFRKASLWLALPFAVAAWSATVAAKSEPESTMDNVIGVIPGAKGSDEALRQIAQEYGFEFRALVKDGLYGFHAKQGMDRASLEYIAEELKRKFAERGVIRESGLIGYDVDKENLTLLPLEFFAKFDETLDDNDIKQINQAFGAQVIRKSTRVPNLYLLAIEPGQQGVAVISAKYSDLAEVEFAHPNYWKHHTTFETLPVDPFFVDQWHHRNTGQHAGLVDADADTSFAWDFGLGSSNVVIAVADEGFDMTHEDLAANLYINPGETAGNGIDDDGNGLIDDVNGWDFVSNDNNPAAIAAERHGTAVSGVALARGNNGLGVSGSCPNCSWMPLRIANPFISDATMVQMFDYVADMDVDIMNNSWGHTNPASSVSAALTASINSAATSGVSIFFAGGNGNSAGWCVASFPSLAGVIAVSSSTNLDRKVTEAAVGNCIAILSPSHRGYNAPFNGTTHVTTTDRSGAPGYNSTNPVAGCPQPEPGNTNYTHCFGGTSSASPLTAGVAGLLKSLSNSLSPTQVRRLIQDTADKIQHSAGNYSANTARSTTNTHAYGRLNAFEATRIVAPVADDGLGGVDIFVRDNTLDWGNTSGYLGQQNSKVGYENPRISLPHWVSPDIKVDAPPYQPAPTAATFDAFVDEKPSLAPGDVNRAYVRVRNRGPIAATDVQVKLMWTQFGTALPALNADFWAQFPNNSALPGNPWTAMNCAGSPNSYCQVASVPYSGASVAGAAGDAAVITQFDFLAPAYDPGLANHFCLLAVTNASNDPVAAQSQALFLADSITPNDNNVTHRNYHNLDTSVLFSEYYPFFIRNPGDRLIKTFLALELDPVLEKQVRVHTEGFKFNEQIELKAGEERLVGVKIEVVDKNANGFVHIAQQQGEGRKVKTLGGLSIEVYNSNKK</sequence>
<evidence type="ECO:0000313" key="8">
    <source>
        <dbReference type="EMBL" id="TDQ48732.1"/>
    </source>
</evidence>
<evidence type="ECO:0000256" key="4">
    <source>
        <dbReference type="PIRSR" id="PIRSR615500-1"/>
    </source>
</evidence>
<evidence type="ECO:0000256" key="3">
    <source>
        <dbReference type="ARBA" id="ARBA00022825"/>
    </source>
</evidence>
<dbReference type="Gene3D" id="3.40.50.200">
    <property type="entry name" value="Peptidase S8/S53 domain"/>
    <property type="match status" value="1"/>
</dbReference>
<dbReference type="SUPFAM" id="SSF52743">
    <property type="entry name" value="Subtilisin-like"/>
    <property type="match status" value="1"/>
</dbReference>
<evidence type="ECO:0000256" key="6">
    <source>
        <dbReference type="SAM" id="SignalP"/>
    </source>
</evidence>
<keyword evidence="2 5" id="KW-0378">Hydrolase</keyword>
<dbReference type="Proteomes" id="UP000295375">
    <property type="component" value="Unassembled WGS sequence"/>
</dbReference>
<evidence type="ECO:0000256" key="1">
    <source>
        <dbReference type="ARBA" id="ARBA00022670"/>
    </source>
</evidence>
<feature type="chain" id="PRO_5020584008" evidence="6">
    <location>
        <begin position="27"/>
        <end position="898"/>
    </location>
</feature>
<keyword evidence="1 5" id="KW-0645">Protease</keyword>
<feature type="signal peptide" evidence="6">
    <location>
        <begin position="1"/>
        <end position="26"/>
    </location>
</feature>
<dbReference type="InterPro" id="IPR015500">
    <property type="entry name" value="Peptidase_S8_subtilisin-rel"/>
</dbReference>
<comment type="similarity">
    <text evidence="5">Belongs to the peptidase S8 family.</text>
</comment>
<accession>A0A4R6UPD5</accession>
<keyword evidence="9" id="KW-1185">Reference proteome</keyword>
<feature type="active site" description="Charge relay system" evidence="4 5">
    <location>
        <position position="303"/>
    </location>
</feature>
<dbReference type="GO" id="GO:0016485">
    <property type="term" value="P:protein processing"/>
    <property type="evidence" value="ECO:0007669"/>
    <property type="project" value="TreeGrafter"/>
</dbReference>
<dbReference type="PROSITE" id="PS00138">
    <property type="entry name" value="SUBTILASE_SER"/>
    <property type="match status" value="1"/>
</dbReference>
<reference evidence="8 9" key="1">
    <citation type="submission" date="2019-03" db="EMBL/GenBank/DDBJ databases">
        <title>Genomic Encyclopedia of Type Strains, Phase IV (KMG-IV): sequencing the most valuable type-strain genomes for metagenomic binning, comparative biology and taxonomic classification.</title>
        <authorList>
            <person name="Goeker M."/>
        </authorList>
    </citation>
    <scope>NUCLEOTIDE SEQUENCE [LARGE SCALE GENOMIC DNA]</scope>
    <source>
        <strain evidence="8 9">DSM 103792</strain>
    </source>
</reference>
<dbReference type="AlphaFoldDB" id="A0A4R6UPD5"/>
<proteinExistence type="inferred from homology"/>
<dbReference type="InterPro" id="IPR022398">
    <property type="entry name" value="Peptidase_S8_His-AS"/>
</dbReference>
<feature type="domain" description="Peptidase S8/S53" evidence="7">
    <location>
        <begin position="238"/>
        <end position="533"/>
    </location>
</feature>
<keyword evidence="3 5" id="KW-0720">Serine protease</keyword>
<organism evidence="8 9">
    <name type="scientific">Permianibacter aggregans</name>
    <dbReference type="NCBI Taxonomy" id="1510150"/>
    <lineage>
        <taxon>Bacteria</taxon>
        <taxon>Pseudomonadati</taxon>
        <taxon>Pseudomonadota</taxon>
        <taxon>Gammaproteobacteria</taxon>
        <taxon>Pseudomonadales</taxon>
        <taxon>Pseudomonadaceae</taxon>
        <taxon>Permianibacter</taxon>
    </lineage>
</organism>
<name>A0A4R6UPD5_9GAMM</name>
<dbReference type="InterPro" id="IPR023828">
    <property type="entry name" value="Peptidase_S8_Ser-AS"/>
</dbReference>
<dbReference type="InterPro" id="IPR036852">
    <property type="entry name" value="Peptidase_S8/S53_dom_sf"/>
</dbReference>
<dbReference type="PROSITE" id="PS51892">
    <property type="entry name" value="SUBTILASE"/>
    <property type="match status" value="1"/>
</dbReference>
<evidence type="ECO:0000256" key="5">
    <source>
        <dbReference type="PROSITE-ProRule" id="PRU01240"/>
    </source>
</evidence>
<comment type="caution">
    <text evidence="8">The sequence shown here is derived from an EMBL/GenBank/DDBJ whole genome shotgun (WGS) entry which is preliminary data.</text>
</comment>
<dbReference type="PRINTS" id="PR00723">
    <property type="entry name" value="SUBTILISIN"/>
</dbReference>
<evidence type="ECO:0000313" key="9">
    <source>
        <dbReference type="Proteomes" id="UP000295375"/>
    </source>
</evidence>
<evidence type="ECO:0000259" key="7">
    <source>
        <dbReference type="Pfam" id="PF00082"/>
    </source>
</evidence>
<feature type="active site" description="Charge relay system" evidence="4 5">
    <location>
        <position position="494"/>
    </location>
</feature>
<dbReference type="GO" id="GO:0016020">
    <property type="term" value="C:membrane"/>
    <property type="evidence" value="ECO:0007669"/>
    <property type="project" value="TreeGrafter"/>
</dbReference>
<dbReference type="PANTHER" id="PTHR42884:SF14">
    <property type="entry name" value="NEUROENDOCRINE CONVERTASE 1"/>
    <property type="match status" value="1"/>
</dbReference>
<dbReference type="PANTHER" id="PTHR42884">
    <property type="entry name" value="PROPROTEIN CONVERTASE SUBTILISIN/KEXIN-RELATED"/>
    <property type="match status" value="1"/>
</dbReference>
<dbReference type="EMBL" id="SNYM01000006">
    <property type="protein sequence ID" value="TDQ48732.1"/>
    <property type="molecule type" value="Genomic_DNA"/>
</dbReference>
<evidence type="ECO:0000256" key="2">
    <source>
        <dbReference type="ARBA" id="ARBA00022801"/>
    </source>
</evidence>
<keyword evidence="6" id="KW-0732">Signal</keyword>
<feature type="active site" description="Charge relay system" evidence="4 5">
    <location>
        <position position="246"/>
    </location>
</feature>
<dbReference type="InterPro" id="IPR000209">
    <property type="entry name" value="Peptidase_S8/S53_dom"/>
</dbReference>
<dbReference type="PROSITE" id="PS00137">
    <property type="entry name" value="SUBTILASE_HIS"/>
    <property type="match status" value="1"/>
</dbReference>
<gene>
    <name evidence="8" type="ORF">EV696_106173</name>
</gene>